<dbReference type="NCBIfam" id="TIGR04056">
    <property type="entry name" value="OMP_RagA_SusC"/>
    <property type="match status" value="1"/>
</dbReference>
<dbReference type="PROSITE" id="PS52016">
    <property type="entry name" value="TONB_DEPENDENT_REC_3"/>
    <property type="match status" value="1"/>
</dbReference>
<sequence>MSKSKKQLPFAFFDSQARLFKICFITAFALCLSVIEAVAQIKVTGVVKESNGDPLPGVAVKVKGSQSGTQTNVNGQFSLTVPGPDAVLSFSYIGFVTKDVKVSNQTAINVTLVENANDLDEVVVLGYGQTSTKRDLTGSQSSVTSKDIAERQPVTLFDALQGQASGVQVVNDNGDPMGQGTIQIRGASSINATGVGPLYVIDGVISENGNFVNPQDIESIEILKDIASASIYGARGANGVILITTKKGKEGKPLIAGQYTFTLGELAHKIRTTSADELRYYRMIRGGGINFAGNVDSVNPYLNADNDYQDLLFRTSKKHVANLSLSGGQKGLTYYAGLNYTDNQALVLNSWMKRVQSKVNVTYQISPKLSVSNNLAFAYQTGNIINLGNSAKQIFERNPWTSLYRPDGELAGVIESKRNPVAYALLDKNLDNNYVSQFNTQFKYKIIDGLSFSTMFTANLDNNNNREVVPARITTNGISEGFGSSQRKVYWESQSVFNYEKIFNKVHNFSAVAGFTLDRRRTDNYKIRVTNLLNEDIFMSNVGTIDVNTAQTGTSATANSNVSILARANYSYQGKYMLQGTFRRDGSSRFGPNSKWGDFFSTGAAWRFTSEKFMEWTKGIIDDGKLRFSVGSAGNDAIGNYMSYTTVKFGDYYYNGQLGASADRVLGNSAIQWETTTATNYGIDLSFLKGRVTLTAEYYDKITKDLLYTSELGKESGKYQVVTNLGKIQNKGFELTVLGTPIANKDFVWDVNANMTLPKSKIKELANGTSFITGNKWLVKEGGKIGDFYLFINEGVYQYDVSNAYTPDNQRLTPVDVVVSADGKSVESVGGYTLNGQPYTGPITSKYYNGVKLQGGDTIWQDTNNDGTIDDNDKVIAGNGLPTFYFGLNNTFRYKQFSLSFLFNGQFGNKVYNAVANGQNTTSSTYTPPIWDMATTSWFRQGDITQYPLVSRQDTRGSIRNNYNSLYLEDGSFIRLSSARLAYTLDKKLASKIAAKSATVYLFGQNLLTWTNYSWFDPEFSTSNQLQPGNDTGKYPKVREFGLGLNVNF</sequence>
<dbReference type="AlphaFoldDB" id="F0SAJ7"/>
<dbReference type="STRING" id="762903.Pedsa_2065"/>
<dbReference type="InterPro" id="IPR023997">
    <property type="entry name" value="TonB-dep_OMP_SusC/RagA_CS"/>
</dbReference>
<keyword evidence="9" id="KW-0675">Receptor</keyword>
<dbReference type="OrthoDB" id="9768177at2"/>
<dbReference type="Gene3D" id="2.40.170.20">
    <property type="entry name" value="TonB-dependent receptor, beta-barrel domain"/>
    <property type="match status" value="1"/>
</dbReference>
<keyword evidence="4 7" id="KW-0812">Transmembrane</keyword>
<proteinExistence type="inferred from homology"/>
<dbReference type="InterPro" id="IPR039426">
    <property type="entry name" value="TonB-dep_rcpt-like"/>
</dbReference>
<evidence type="ECO:0000256" key="1">
    <source>
        <dbReference type="ARBA" id="ARBA00004571"/>
    </source>
</evidence>
<evidence type="ECO:0000313" key="9">
    <source>
        <dbReference type="EMBL" id="ADY52617.1"/>
    </source>
</evidence>
<evidence type="ECO:0000313" key="10">
    <source>
        <dbReference type="Proteomes" id="UP000000310"/>
    </source>
</evidence>
<comment type="similarity">
    <text evidence="7">Belongs to the TonB-dependent receptor family.</text>
</comment>
<dbReference type="Gene3D" id="2.60.40.1120">
    <property type="entry name" value="Carboxypeptidase-like, regulatory domain"/>
    <property type="match status" value="1"/>
</dbReference>
<name>F0SAJ7_PSESL</name>
<feature type="domain" description="TonB-dependent receptor plug" evidence="8">
    <location>
        <begin position="133"/>
        <end position="240"/>
    </location>
</feature>
<dbReference type="InterPro" id="IPR023996">
    <property type="entry name" value="TonB-dep_OMP_SusC/RagA"/>
</dbReference>
<dbReference type="GO" id="GO:0009279">
    <property type="term" value="C:cell outer membrane"/>
    <property type="evidence" value="ECO:0007669"/>
    <property type="project" value="UniProtKB-SubCell"/>
</dbReference>
<dbReference type="NCBIfam" id="TIGR04057">
    <property type="entry name" value="SusC_RagA_signa"/>
    <property type="match status" value="1"/>
</dbReference>
<dbReference type="HOGENOM" id="CLU_004317_0_2_10"/>
<dbReference type="Proteomes" id="UP000000310">
    <property type="component" value="Chromosome"/>
</dbReference>
<dbReference type="InterPro" id="IPR008969">
    <property type="entry name" value="CarboxyPept-like_regulatory"/>
</dbReference>
<organism evidence="9 10">
    <name type="scientific">Pseudopedobacter saltans (strain ATCC 51119 / DSM 12145 / JCM 21818 / CCUG 39354 / LMG 10337 / NBRC 100064 / NCIMB 13643)</name>
    <name type="common">Pedobacter saltans</name>
    <dbReference type="NCBI Taxonomy" id="762903"/>
    <lineage>
        <taxon>Bacteria</taxon>
        <taxon>Pseudomonadati</taxon>
        <taxon>Bacteroidota</taxon>
        <taxon>Sphingobacteriia</taxon>
        <taxon>Sphingobacteriales</taxon>
        <taxon>Sphingobacteriaceae</taxon>
        <taxon>Pseudopedobacter</taxon>
    </lineage>
</organism>
<dbReference type="SUPFAM" id="SSF56935">
    <property type="entry name" value="Porins"/>
    <property type="match status" value="1"/>
</dbReference>
<evidence type="ECO:0000256" key="7">
    <source>
        <dbReference type="PROSITE-ProRule" id="PRU01360"/>
    </source>
</evidence>
<evidence type="ECO:0000256" key="2">
    <source>
        <dbReference type="ARBA" id="ARBA00022448"/>
    </source>
</evidence>
<evidence type="ECO:0000259" key="8">
    <source>
        <dbReference type="Pfam" id="PF07715"/>
    </source>
</evidence>
<keyword evidence="6 7" id="KW-0998">Cell outer membrane</keyword>
<protein>
    <submittedName>
        <fullName evidence="9">TonB-dependent receptor plug</fullName>
    </submittedName>
</protein>
<dbReference type="RefSeq" id="WP_013633104.1">
    <property type="nucleotide sequence ID" value="NC_015177.1"/>
</dbReference>
<keyword evidence="2 7" id="KW-0813">Transport</keyword>
<dbReference type="Gene3D" id="2.170.130.10">
    <property type="entry name" value="TonB-dependent receptor, plug domain"/>
    <property type="match status" value="1"/>
</dbReference>
<evidence type="ECO:0000256" key="6">
    <source>
        <dbReference type="ARBA" id="ARBA00023237"/>
    </source>
</evidence>
<dbReference type="InterPro" id="IPR037066">
    <property type="entry name" value="Plug_dom_sf"/>
</dbReference>
<dbReference type="KEGG" id="psn:Pedsa_2065"/>
<evidence type="ECO:0000256" key="4">
    <source>
        <dbReference type="ARBA" id="ARBA00022692"/>
    </source>
</evidence>
<keyword evidence="3 7" id="KW-1134">Transmembrane beta strand</keyword>
<dbReference type="Pfam" id="PF13715">
    <property type="entry name" value="CarbopepD_reg_2"/>
    <property type="match status" value="1"/>
</dbReference>
<dbReference type="InterPro" id="IPR012910">
    <property type="entry name" value="Plug_dom"/>
</dbReference>
<dbReference type="EMBL" id="CP002545">
    <property type="protein sequence ID" value="ADY52617.1"/>
    <property type="molecule type" value="Genomic_DNA"/>
</dbReference>
<dbReference type="InterPro" id="IPR036942">
    <property type="entry name" value="Beta-barrel_TonB_sf"/>
</dbReference>
<dbReference type="Pfam" id="PF07715">
    <property type="entry name" value="Plug"/>
    <property type="match status" value="1"/>
</dbReference>
<evidence type="ECO:0000256" key="5">
    <source>
        <dbReference type="ARBA" id="ARBA00023136"/>
    </source>
</evidence>
<accession>F0SAJ7</accession>
<dbReference type="SUPFAM" id="SSF49464">
    <property type="entry name" value="Carboxypeptidase regulatory domain-like"/>
    <property type="match status" value="1"/>
</dbReference>
<keyword evidence="10" id="KW-1185">Reference proteome</keyword>
<evidence type="ECO:0000256" key="3">
    <source>
        <dbReference type="ARBA" id="ARBA00022452"/>
    </source>
</evidence>
<reference evidence="9 10" key="1">
    <citation type="journal article" date="2011" name="Stand. Genomic Sci.">
        <title>Complete genome sequence of the gliding, heparinolytic Pedobacter saltans type strain (113).</title>
        <authorList>
            <person name="Liolios K."/>
            <person name="Sikorski J."/>
            <person name="Lu M."/>
            <person name="Nolan M."/>
            <person name="Lapidus A."/>
            <person name="Lucas S."/>
            <person name="Hammon N."/>
            <person name="Deshpande S."/>
            <person name="Cheng J.F."/>
            <person name="Tapia R."/>
            <person name="Han C."/>
            <person name="Goodwin L."/>
            <person name="Pitluck S."/>
            <person name="Huntemann M."/>
            <person name="Ivanova N."/>
            <person name="Pagani I."/>
            <person name="Mavromatis K."/>
            <person name="Ovchinikova G."/>
            <person name="Pati A."/>
            <person name="Chen A."/>
            <person name="Palaniappan K."/>
            <person name="Land M."/>
            <person name="Hauser L."/>
            <person name="Brambilla E.M."/>
            <person name="Kotsyurbenko O."/>
            <person name="Rohde M."/>
            <person name="Tindall B.J."/>
            <person name="Abt B."/>
            <person name="Goker M."/>
            <person name="Detter J.C."/>
            <person name="Woyke T."/>
            <person name="Bristow J."/>
            <person name="Eisen J.A."/>
            <person name="Markowitz V."/>
            <person name="Hugenholtz P."/>
            <person name="Klenk H.P."/>
            <person name="Kyrpides N.C."/>
        </authorList>
    </citation>
    <scope>NUCLEOTIDE SEQUENCE [LARGE SCALE GENOMIC DNA]</scope>
    <source>
        <strain evidence="10">ATCC 51119 / DSM 12145 / JCM 21818 / LMG 10337 / NBRC 100064 / NCIMB 13643</strain>
    </source>
</reference>
<dbReference type="eggNOG" id="COG4206">
    <property type="taxonomic scope" value="Bacteria"/>
</dbReference>
<reference evidence="10" key="2">
    <citation type="submission" date="2011-02" db="EMBL/GenBank/DDBJ databases">
        <title>The complete genome of Pedobacter saltans DSM 12145.</title>
        <authorList>
            <consortium name="US DOE Joint Genome Institute (JGI-PGF)"/>
            <person name="Lucas S."/>
            <person name="Copeland A."/>
            <person name="Lapidus A."/>
            <person name="Bruce D."/>
            <person name="Goodwin L."/>
            <person name="Pitluck S."/>
            <person name="Kyrpides N."/>
            <person name="Mavromatis K."/>
            <person name="Pagani I."/>
            <person name="Ivanova N."/>
            <person name="Ovchinnikova G."/>
            <person name="Lu M."/>
            <person name="Detter J.C."/>
            <person name="Han C."/>
            <person name="Land M."/>
            <person name="Hauser L."/>
            <person name="Markowitz V."/>
            <person name="Cheng J.-F."/>
            <person name="Hugenholtz P."/>
            <person name="Woyke T."/>
            <person name="Wu D."/>
            <person name="Tindall B."/>
            <person name="Pomrenke H.G."/>
            <person name="Brambilla E."/>
            <person name="Klenk H.-P."/>
            <person name="Eisen J.A."/>
        </authorList>
    </citation>
    <scope>NUCLEOTIDE SEQUENCE [LARGE SCALE GENOMIC DNA]</scope>
    <source>
        <strain evidence="10">ATCC 51119 / DSM 12145 / JCM 21818 / LMG 10337 / NBRC 100064 / NCIMB 13643</strain>
    </source>
</reference>
<gene>
    <name evidence="9" type="ordered locus">Pedsa_2065</name>
</gene>
<keyword evidence="5 7" id="KW-0472">Membrane</keyword>
<comment type="subcellular location">
    <subcellularLocation>
        <location evidence="1 7">Cell outer membrane</location>
        <topology evidence="1 7">Multi-pass membrane protein</topology>
    </subcellularLocation>
</comment>